<dbReference type="AlphaFoldDB" id="A0A2S7KXD1"/>
<keyword evidence="1" id="KW-1133">Transmembrane helix</keyword>
<evidence type="ECO:0000256" key="1">
    <source>
        <dbReference type="SAM" id="Phobius"/>
    </source>
</evidence>
<sequence>MEKSIENIWKEGFLESDALVAPKVNNLYNQKSIHIIDKFKRMFKINLIAIVAFSFVFLVVSFFVGIPITGVIFFVTLSVLVIINKRLLIDLDKIDMGVSSYQYLKAFNQWIIKQVDINKKISRFLYPIIFISMLLGFWFKDAEGVPLGERLVSEILFGFPDTYLIFGVPVIGIVIALVIIGLLALFGARIYKWDLNIVYGRVFKKLKELMTDIESLRS</sequence>
<evidence type="ECO:0000313" key="2">
    <source>
        <dbReference type="EMBL" id="PQB07322.1"/>
    </source>
</evidence>
<name>A0A2S7KXD1_9FLAO</name>
<reference evidence="2 3" key="1">
    <citation type="submission" date="2016-11" db="EMBL/GenBank/DDBJ databases">
        <title>Trade-off between light-utilization and light-protection in marine flavobacteria.</title>
        <authorList>
            <person name="Kumagai Y."/>
        </authorList>
    </citation>
    <scope>NUCLEOTIDE SEQUENCE [LARGE SCALE GENOMIC DNA]</scope>
    <source>
        <strain evidence="2 3">ATCC 700397</strain>
    </source>
</reference>
<comment type="caution">
    <text evidence="2">The sequence shown here is derived from an EMBL/GenBank/DDBJ whole genome shotgun (WGS) entry which is preliminary data.</text>
</comment>
<feature type="transmembrane region" description="Helical" evidence="1">
    <location>
        <begin position="163"/>
        <end position="186"/>
    </location>
</feature>
<feature type="transmembrane region" description="Helical" evidence="1">
    <location>
        <begin position="45"/>
        <end position="64"/>
    </location>
</feature>
<protein>
    <submittedName>
        <fullName evidence="2">Uncharacterized protein</fullName>
    </submittedName>
</protein>
<feature type="transmembrane region" description="Helical" evidence="1">
    <location>
        <begin position="70"/>
        <end position="88"/>
    </location>
</feature>
<gene>
    <name evidence="2" type="ORF">BST83_09245</name>
</gene>
<keyword evidence="3" id="KW-1185">Reference proteome</keyword>
<proteinExistence type="predicted"/>
<evidence type="ECO:0000313" key="3">
    <source>
        <dbReference type="Proteomes" id="UP000239522"/>
    </source>
</evidence>
<dbReference type="Proteomes" id="UP000239522">
    <property type="component" value="Unassembled WGS sequence"/>
</dbReference>
<dbReference type="EMBL" id="MQUA01000013">
    <property type="protein sequence ID" value="PQB07322.1"/>
    <property type="molecule type" value="Genomic_DNA"/>
</dbReference>
<feature type="transmembrane region" description="Helical" evidence="1">
    <location>
        <begin position="121"/>
        <end position="139"/>
    </location>
</feature>
<keyword evidence="1" id="KW-0472">Membrane</keyword>
<accession>A0A2S7KXD1</accession>
<dbReference type="RefSeq" id="WP_104809540.1">
    <property type="nucleotide sequence ID" value="NZ_MQUA01000013.1"/>
</dbReference>
<organism evidence="2 3">
    <name type="scientific">Polaribacter filamentus</name>
    <dbReference type="NCBI Taxonomy" id="53483"/>
    <lineage>
        <taxon>Bacteria</taxon>
        <taxon>Pseudomonadati</taxon>
        <taxon>Bacteroidota</taxon>
        <taxon>Flavobacteriia</taxon>
        <taxon>Flavobacteriales</taxon>
        <taxon>Flavobacteriaceae</taxon>
    </lineage>
</organism>
<dbReference type="OrthoDB" id="1120468at2"/>
<keyword evidence="1" id="KW-0812">Transmembrane</keyword>